<proteinExistence type="predicted"/>
<accession>A0ABX8TAE1</accession>
<name>A0ABX8TAE1_9HYPH</name>
<gene>
    <name evidence="1" type="ORF">J5285_21870</name>
</gene>
<evidence type="ECO:0000313" key="1">
    <source>
        <dbReference type="EMBL" id="QYA10242.1"/>
    </source>
</evidence>
<organism evidence="1 2">
    <name type="scientific">Agrobacterium larrymoorei</name>
    <dbReference type="NCBI Taxonomy" id="160699"/>
    <lineage>
        <taxon>Bacteria</taxon>
        <taxon>Pseudomonadati</taxon>
        <taxon>Pseudomonadota</taxon>
        <taxon>Alphaproteobacteria</taxon>
        <taxon>Hyphomicrobiales</taxon>
        <taxon>Rhizobiaceae</taxon>
        <taxon>Rhizobium/Agrobacterium group</taxon>
        <taxon>Agrobacterium</taxon>
    </lineage>
</organism>
<evidence type="ECO:0000313" key="2">
    <source>
        <dbReference type="Proteomes" id="UP000826513"/>
    </source>
</evidence>
<reference evidence="1 2" key="1">
    <citation type="submission" date="2021-03" db="EMBL/GenBank/DDBJ databases">
        <title>Rapid diversification of plasmids in a genus of pathogenic and nitrogen fixing bacteria.</title>
        <authorList>
            <person name="Weisberg A.J."/>
            <person name="Miller M."/>
            <person name="Ream W."/>
            <person name="Grunwald N.J."/>
            <person name="Chang J.H."/>
        </authorList>
    </citation>
    <scope>NUCLEOTIDE SEQUENCE [LARGE SCALE GENOMIC DNA]</scope>
    <source>
        <strain evidence="1 2">AF3.44</strain>
        <plasmid evidence="1 2">pTiAF3.44</plasmid>
    </source>
</reference>
<dbReference type="Proteomes" id="UP000826513">
    <property type="component" value="Plasmid pTiAF3.44"/>
</dbReference>
<protein>
    <submittedName>
        <fullName evidence="1">Uncharacterized protein</fullName>
    </submittedName>
</protein>
<keyword evidence="2" id="KW-1185">Reference proteome</keyword>
<dbReference type="EMBL" id="CP072169">
    <property type="protein sequence ID" value="QYA10242.1"/>
    <property type="molecule type" value="Genomic_DNA"/>
</dbReference>
<geneLocation type="plasmid" evidence="1 2">
    <name>pTiAF3.44</name>
</geneLocation>
<sequence length="96" mass="10263">MSRPVREGIELSDGLDLAVIEFVARKDAELVARAEKRDGDHKGAGKLEGVVLCDGEICVHRRAPSWSGPFPLDGSRQCPEPVAITAKAKPSGRTLA</sequence>
<keyword evidence="1" id="KW-0614">Plasmid</keyword>